<dbReference type="Gene3D" id="3.90.1150.10">
    <property type="entry name" value="Aspartate Aminotransferase, domain 1"/>
    <property type="match status" value="1"/>
</dbReference>
<dbReference type="InterPro" id="IPR015421">
    <property type="entry name" value="PyrdxlP-dep_Trfase_major"/>
</dbReference>
<name>A0A7R9MHE6_9ACAR</name>
<dbReference type="GO" id="GO:0016212">
    <property type="term" value="F:kynurenine-oxoglutarate transaminase activity"/>
    <property type="evidence" value="ECO:0007669"/>
    <property type="project" value="TreeGrafter"/>
</dbReference>
<keyword evidence="9" id="KW-1185">Reference proteome</keyword>
<dbReference type="GO" id="GO:0005737">
    <property type="term" value="C:cytoplasm"/>
    <property type="evidence" value="ECO:0007669"/>
    <property type="project" value="TreeGrafter"/>
</dbReference>
<evidence type="ECO:0000256" key="6">
    <source>
        <dbReference type="ARBA" id="ARBA00024016"/>
    </source>
</evidence>
<keyword evidence="5" id="KW-0663">Pyridoxal phosphate</keyword>
<comment type="similarity">
    <text evidence="2">Belongs to the class-I pyridoxal-phosphate-dependent aminotransferase family.</text>
</comment>
<evidence type="ECO:0000313" key="8">
    <source>
        <dbReference type="EMBL" id="CAD7660171.1"/>
    </source>
</evidence>
<dbReference type="EMBL" id="OC934292">
    <property type="protein sequence ID" value="CAD7660171.1"/>
    <property type="molecule type" value="Genomic_DNA"/>
</dbReference>
<dbReference type="AlphaFoldDB" id="A0A7R9MHE6"/>
<dbReference type="EMBL" id="CAJPVJ010019467">
    <property type="protein sequence ID" value="CAG2177309.1"/>
    <property type="molecule type" value="Genomic_DNA"/>
</dbReference>
<dbReference type="InterPro" id="IPR051326">
    <property type="entry name" value="Kynurenine-oxoglutarate_AT"/>
</dbReference>
<feature type="non-terminal residue" evidence="8">
    <location>
        <position position="236"/>
    </location>
</feature>
<dbReference type="Gene3D" id="3.40.640.10">
    <property type="entry name" value="Type I PLP-dependent aspartate aminotransferase-like (Major domain)"/>
    <property type="match status" value="1"/>
</dbReference>
<dbReference type="GO" id="GO:0030170">
    <property type="term" value="F:pyridoxal phosphate binding"/>
    <property type="evidence" value="ECO:0007669"/>
    <property type="project" value="InterPro"/>
</dbReference>
<organism evidence="8">
    <name type="scientific">Oppiella nova</name>
    <dbReference type="NCBI Taxonomy" id="334625"/>
    <lineage>
        <taxon>Eukaryota</taxon>
        <taxon>Metazoa</taxon>
        <taxon>Ecdysozoa</taxon>
        <taxon>Arthropoda</taxon>
        <taxon>Chelicerata</taxon>
        <taxon>Arachnida</taxon>
        <taxon>Acari</taxon>
        <taxon>Acariformes</taxon>
        <taxon>Sarcoptiformes</taxon>
        <taxon>Oribatida</taxon>
        <taxon>Brachypylina</taxon>
        <taxon>Oppioidea</taxon>
        <taxon>Oppiidae</taxon>
        <taxon>Oppiella</taxon>
    </lineage>
</organism>
<dbReference type="Pfam" id="PF00155">
    <property type="entry name" value="Aminotran_1_2"/>
    <property type="match status" value="1"/>
</dbReference>
<dbReference type="Proteomes" id="UP000728032">
    <property type="component" value="Unassembled WGS sequence"/>
</dbReference>
<dbReference type="InterPro" id="IPR015422">
    <property type="entry name" value="PyrdxlP-dep_Trfase_small"/>
</dbReference>
<keyword evidence="3" id="KW-0032">Aminotransferase</keyword>
<accession>A0A7R9MHE6</accession>
<dbReference type="PANTHER" id="PTHR43807">
    <property type="entry name" value="FI04487P"/>
    <property type="match status" value="1"/>
</dbReference>
<sequence length="236" mass="27234">MEDFALSRPDAIEVMFGYPNYSPPKHMLEAFKSVTSNDLAFEIHQYADFRGHHRLRAAVAEFNGILMNRKIDANKEVLITVGAIQALTAIAHTYINPGDEVIVFEPFYIYYRHIIELRGGVPVYVPLRPRDGQTARQSNELTFDRKELESKFTNKTKMIWVNNPNNPSGKTYLEEELVFIGELCTKHDVIIISDEFYQFEYKQHLRMATLPGLWNRTLTVNSGGKLFSNTGWRIGW</sequence>
<dbReference type="OrthoDB" id="2414662at2759"/>
<evidence type="ECO:0000256" key="3">
    <source>
        <dbReference type="ARBA" id="ARBA00022576"/>
    </source>
</evidence>
<feature type="domain" description="Aminotransferase class I/classII large" evidence="7">
    <location>
        <begin position="22"/>
        <end position="236"/>
    </location>
</feature>
<dbReference type="SUPFAM" id="SSF53383">
    <property type="entry name" value="PLP-dependent transferases"/>
    <property type="match status" value="1"/>
</dbReference>
<evidence type="ECO:0000313" key="9">
    <source>
        <dbReference type="Proteomes" id="UP000728032"/>
    </source>
</evidence>
<dbReference type="CDD" id="cd00609">
    <property type="entry name" value="AAT_like"/>
    <property type="match status" value="1"/>
</dbReference>
<proteinExistence type="inferred from homology"/>
<dbReference type="InterPro" id="IPR004839">
    <property type="entry name" value="Aminotransferase_I/II_large"/>
</dbReference>
<evidence type="ECO:0000256" key="2">
    <source>
        <dbReference type="ARBA" id="ARBA00007441"/>
    </source>
</evidence>
<reference evidence="8" key="1">
    <citation type="submission" date="2020-11" db="EMBL/GenBank/DDBJ databases">
        <authorList>
            <person name="Tran Van P."/>
        </authorList>
    </citation>
    <scope>NUCLEOTIDE SEQUENCE</scope>
</reference>
<comment type="pathway">
    <text evidence="6">Amino-acid degradation; L-kynurenine degradation; kynurenate from L-kynurenine: step 1/2.</text>
</comment>
<keyword evidence="4" id="KW-0808">Transferase</keyword>
<evidence type="ECO:0000256" key="1">
    <source>
        <dbReference type="ARBA" id="ARBA00001933"/>
    </source>
</evidence>
<evidence type="ECO:0000256" key="4">
    <source>
        <dbReference type="ARBA" id="ARBA00022679"/>
    </source>
</evidence>
<evidence type="ECO:0000259" key="7">
    <source>
        <dbReference type="Pfam" id="PF00155"/>
    </source>
</evidence>
<gene>
    <name evidence="8" type="ORF">ONB1V03_LOCUS16741</name>
</gene>
<dbReference type="FunFam" id="3.40.640.10:FF:000024">
    <property type="entry name" value="Kynurenine--oxoglutarate transaminase 3"/>
    <property type="match status" value="1"/>
</dbReference>
<comment type="cofactor">
    <cofactor evidence="1">
        <name>pyridoxal 5'-phosphate</name>
        <dbReference type="ChEBI" id="CHEBI:597326"/>
    </cofactor>
</comment>
<dbReference type="InterPro" id="IPR015424">
    <property type="entry name" value="PyrdxlP-dep_Trfase"/>
</dbReference>
<evidence type="ECO:0000256" key="5">
    <source>
        <dbReference type="ARBA" id="ARBA00022898"/>
    </source>
</evidence>
<dbReference type="PANTHER" id="PTHR43807:SF20">
    <property type="entry name" value="FI04487P"/>
    <property type="match status" value="1"/>
</dbReference>
<protein>
    <recommendedName>
        <fullName evidence="7">Aminotransferase class I/classII large domain-containing protein</fullName>
    </recommendedName>
</protein>